<organism evidence="17 18">
    <name type="scientific">Sphingobacterium deserti</name>
    <dbReference type="NCBI Taxonomy" id="1229276"/>
    <lineage>
        <taxon>Bacteria</taxon>
        <taxon>Pseudomonadati</taxon>
        <taxon>Bacteroidota</taxon>
        <taxon>Sphingobacteriia</taxon>
        <taxon>Sphingobacteriales</taxon>
        <taxon>Sphingobacteriaceae</taxon>
        <taxon>Sphingobacterium</taxon>
    </lineage>
</organism>
<dbReference type="AlphaFoldDB" id="A0A0B8SYL3"/>
<dbReference type="InterPro" id="IPR004358">
    <property type="entry name" value="Sig_transdc_His_kin-like_C"/>
</dbReference>
<evidence type="ECO:0000256" key="3">
    <source>
        <dbReference type="ARBA" id="ARBA00012438"/>
    </source>
</evidence>
<dbReference type="PRINTS" id="PR00344">
    <property type="entry name" value="BCTRLSENSOR"/>
</dbReference>
<proteinExistence type="predicted"/>
<evidence type="ECO:0000256" key="7">
    <source>
        <dbReference type="ARBA" id="ARBA00022692"/>
    </source>
</evidence>
<feature type="transmembrane region" description="Helical" evidence="14">
    <location>
        <begin position="159"/>
        <end position="178"/>
    </location>
</feature>
<dbReference type="InterPro" id="IPR050398">
    <property type="entry name" value="HssS/ArlS-like"/>
</dbReference>
<dbReference type="CDD" id="cd06225">
    <property type="entry name" value="HAMP"/>
    <property type="match status" value="1"/>
</dbReference>
<gene>
    <name evidence="17" type="ORF">DI53_3967</name>
</gene>
<feature type="domain" description="Histidine kinase" evidence="15">
    <location>
        <begin position="241"/>
        <end position="458"/>
    </location>
</feature>
<sequence length="460" mass="51919">MKLRTKIILLFNLICWALIVGFAIYISYFTWDSLRTKFFHRLEENAQIVGKHIIEEEEHINEIYYEIMRTYLRQLSAGKDYIIPIDSGQTTVKNRPSLPVPPSFYKDVISSGKAQYMHGDTAYLALYFENDHNSKDLIIVSSGRDDYGLGEQVKLDRTLVHAGLFCAVIVALISYLFAKHIMRPIAVINEGIDKISISKLDLRLQKTNDVKDEVTMLIDSFNDMISRLEISVKSQKRFIANASHSFRTPLTIIRGEAELILKEDKLSEDTVSSVQNIVTETDRIITMINSLLMIARSGLDDTKNDYHLVRIDEVLFKVIDSERKAIHHQSIQLDFDALPEDAGALEVYGNADLLFIALSNIVSNACKYGKDGDVIISLSIQKSNVAIDIDDTGIGIPDQEQKFVYDSFYRASNVHDIHGTGLGLLLAKNIIDHHDGDLLLRSKEGEGTNVRILLPITNTL</sequence>
<dbReference type="Pfam" id="PF00672">
    <property type="entry name" value="HAMP"/>
    <property type="match status" value="1"/>
</dbReference>
<dbReference type="Gene3D" id="3.30.565.10">
    <property type="entry name" value="Histidine kinase-like ATPase, C-terminal domain"/>
    <property type="match status" value="1"/>
</dbReference>
<evidence type="ECO:0000256" key="14">
    <source>
        <dbReference type="SAM" id="Phobius"/>
    </source>
</evidence>
<evidence type="ECO:0000313" key="17">
    <source>
        <dbReference type="EMBL" id="KGE12317.1"/>
    </source>
</evidence>
<feature type="domain" description="HAMP" evidence="16">
    <location>
        <begin position="179"/>
        <end position="233"/>
    </location>
</feature>
<comment type="subcellular location">
    <subcellularLocation>
        <location evidence="2">Cell membrane</location>
        <topology evidence="2">Multi-pass membrane protein</topology>
    </subcellularLocation>
</comment>
<dbReference type="RefSeq" id="WP_037503880.1">
    <property type="nucleotide sequence ID" value="NZ_JJMU01000074.1"/>
</dbReference>
<feature type="transmembrane region" description="Helical" evidence="14">
    <location>
        <begin position="7"/>
        <end position="31"/>
    </location>
</feature>
<dbReference type="OrthoDB" id="594725at2"/>
<dbReference type="PATRIC" id="fig|1229276.3.peg.4114"/>
<dbReference type="CDD" id="cd00082">
    <property type="entry name" value="HisKA"/>
    <property type="match status" value="1"/>
</dbReference>
<keyword evidence="8" id="KW-0547">Nucleotide-binding</keyword>
<dbReference type="SUPFAM" id="SSF55874">
    <property type="entry name" value="ATPase domain of HSP90 chaperone/DNA topoisomerase II/histidine kinase"/>
    <property type="match status" value="1"/>
</dbReference>
<keyword evidence="10" id="KW-0067">ATP-binding</keyword>
<dbReference type="Pfam" id="PF02518">
    <property type="entry name" value="HATPase_c"/>
    <property type="match status" value="1"/>
</dbReference>
<dbReference type="PROSITE" id="PS50109">
    <property type="entry name" value="HIS_KIN"/>
    <property type="match status" value="1"/>
</dbReference>
<dbReference type="SMART" id="SM00388">
    <property type="entry name" value="HisKA"/>
    <property type="match status" value="1"/>
</dbReference>
<evidence type="ECO:0000256" key="2">
    <source>
        <dbReference type="ARBA" id="ARBA00004651"/>
    </source>
</evidence>
<dbReference type="EC" id="2.7.13.3" evidence="3"/>
<protein>
    <recommendedName>
        <fullName evidence="3">histidine kinase</fullName>
        <ecNumber evidence="3">2.7.13.3</ecNumber>
    </recommendedName>
</protein>
<evidence type="ECO:0000259" key="16">
    <source>
        <dbReference type="PROSITE" id="PS50885"/>
    </source>
</evidence>
<keyword evidence="6" id="KW-0808">Transferase</keyword>
<evidence type="ECO:0000256" key="4">
    <source>
        <dbReference type="ARBA" id="ARBA00022475"/>
    </source>
</evidence>
<reference evidence="17 18" key="2">
    <citation type="journal article" date="2015" name="PLoS ONE">
        <title>Whole-Genome Optical Mapping and Finished Genome Sequence of Sphingobacterium deserti sp. nov., a New Species Isolated from the Western Desert of China.</title>
        <authorList>
            <person name="Teng C."/>
            <person name="Zhou Z."/>
            <person name="Molnar I."/>
            <person name="Li X."/>
            <person name="Tang R."/>
            <person name="Chen M."/>
            <person name="Wang L."/>
            <person name="Su S."/>
            <person name="Zhang W."/>
            <person name="Lin M."/>
        </authorList>
    </citation>
    <scope>NUCLEOTIDE SEQUENCE [LARGE SCALE GENOMIC DNA]</scope>
    <source>
        <strain evidence="18">ACCC05744</strain>
    </source>
</reference>
<evidence type="ECO:0000256" key="10">
    <source>
        <dbReference type="ARBA" id="ARBA00022840"/>
    </source>
</evidence>
<keyword evidence="5" id="KW-0597">Phosphoprotein</keyword>
<dbReference type="STRING" id="1229276.DI53_3967"/>
<dbReference type="Gene3D" id="1.10.287.130">
    <property type="match status" value="1"/>
</dbReference>
<dbReference type="GO" id="GO:0005886">
    <property type="term" value="C:plasma membrane"/>
    <property type="evidence" value="ECO:0007669"/>
    <property type="project" value="UniProtKB-SubCell"/>
</dbReference>
<dbReference type="PANTHER" id="PTHR45528:SF1">
    <property type="entry name" value="SENSOR HISTIDINE KINASE CPXA"/>
    <property type="match status" value="1"/>
</dbReference>
<reference evidence="18" key="1">
    <citation type="submission" date="2014-04" db="EMBL/GenBank/DDBJ databases">
        <title>Whole-Genome optical mapping and complete genome sequence of Sphingobacterium deserti sp. nov., a new spaces isolated from desert in the west of China.</title>
        <authorList>
            <person name="Teng C."/>
            <person name="Zhou Z."/>
            <person name="Li X."/>
            <person name="Chen M."/>
            <person name="Lin M."/>
            <person name="Wang L."/>
            <person name="Su S."/>
            <person name="Zhang C."/>
            <person name="Zhang W."/>
        </authorList>
    </citation>
    <scope>NUCLEOTIDE SEQUENCE [LARGE SCALE GENOMIC DNA]</scope>
    <source>
        <strain evidence="18">ACCC05744</strain>
    </source>
</reference>
<dbReference type="Gene3D" id="6.10.340.10">
    <property type="match status" value="1"/>
</dbReference>
<dbReference type="InterPro" id="IPR005467">
    <property type="entry name" value="His_kinase_dom"/>
</dbReference>
<evidence type="ECO:0000256" key="8">
    <source>
        <dbReference type="ARBA" id="ARBA00022741"/>
    </source>
</evidence>
<dbReference type="SMART" id="SM00387">
    <property type="entry name" value="HATPase_c"/>
    <property type="match status" value="1"/>
</dbReference>
<keyword evidence="7 14" id="KW-0812">Transmembrane</keyword>
<evidence type="ECO:0000256" key="9">
    <source>
        <dbReference type="ARBA" id="ARBA00022777"/>
    </source>
</evidence>
<keyword evidence="9" id="KW-0418">Kinase</keyword>
<evidence type="ECO:0000313" key="18">
    <source>
        <dbReference type="Proteomes" id="UP000031802"/>
    </source>
</evidence>
<dbReference type="CDD" id="cd00075">
    <property type="entry name" value="HATPase"/>
    <property type="match status" value="1"/>
</dbReference>
<comment type="caution">
    <text evidence="17">The sequence shown here is derived from an EMBL/GenBank/DDBJ whole genome shotgun (WGS) entry which is preliminary data.</text>
</comment>
<accession>A0A0B8SYL3</accession>
<evidence type="ECO:0000256" key="11">
    <source>
        <dbReference type="ARBA" id="ARBA00022989"/>
    </source>
</evidence>
<dbReference type="PANTHER" id="PTHR45528">
    <property type="entry name" value="SENSOR HISTIDINE KINASE CPXA"/>
    <property type="match status" value="1"/>
</dbReference>
<dbReference type="InterPro" id="IPR003661">
    <property type="entry name" value="HisK_dim/P_dom"/>
</dbReference>
<dbReference type="GO" id="GO:0005524">
    <property type="term" value="F:ATP binding"/>
    <property type="evidence" value="ECO:0007669"/>
    <property type="project" value="UniProtKB-KW"/>
</dbReference>
<dbReference type="PROSITE" id="PS50885">
    <property type="entry name" value="HAMP"/>
    <property type="match status" value="1"/>
</dbReference>
<dbReference type="InterPro" id="IPR003660">
    <property type="entry name" value="HAMP_dom"/>
</dbReference>
<evidence type="ECO:0000256" key="1">
    <source>
        <dbReference type="ARBA" id="ARBA00000085"/>
    </source>
</evidence>
<name>A0A0B8SYL3_9SPHI</name>
<dbReference type="InterPro" id="IPR036097">
    <property type="entry name" value="HisK_dim/P_sf"/>
</dbReference>
<dbReference type="EMBL" id="JJMU01000074">
    <property type="protein sequence ID" value="KGE12317.1"/>
    <property type="molecule type" value="Genomic_DNA"/>
</dbReference>
<dbReference type="Proteomes" id="UP000031802">
    <property type="component" value="Unassembled WGS sequence"/>
</dbReference>
<evidence type="ECO:0000259" key="15">
    <source>
        <dbReference type="PROSITE" id="PS50109"/>
    </source>
</evidence>
<evidence type="ECO:0000256" key="5">
    <source>
        <dbReference type="ARBA" id="ARBA00022553"/>
    </source>
</evidence>
<keyword evidence="11 14" id="KW-1133">Transmembrane helix</keyword>
<dbReference type="SUPFAM" id="SSF47384">
    <property type="entry name" value="Homodimeric domain of signal transducing histidine kinase"/>
    <property type="match status" value="1"/>
</dbReference>
<dbReference type="SMART" id="SM00304">
    <property type="entry name" value="HAMP"/>
    <property type="match status" value="1"/>
</dbReference>
<evidence type="ECO:0000256" key="6">
    <source>
        <dbReference type="ARBA" id="ARBA00022679"/>
    </source>
</evidence>
<dbReference type="InterPro" id="IPR003594">
    <property type="entry name" value="HATPase_dom"/>
</dbReference>
<dbReference type="GO" id="GO:0000155">
    <property type="term" value="F:phosphorelay sensor kinase activity"/>
    <property type="evidence" value="ECO:0007669"/>
    <property type="project" value="InterPro"/>
</dbReference>
<keyword evidence="12" id="KW-0902">Two-component regulatory system</keyword>
<dbReference type="Pfam" id="PF00512">
    <property type="entry name" value="HisKA"/>
    <property type="match status" value="1"/>
</dbReference>
<dbReference type="eggNOG" id="COG2205">
    <property type="taxonomic scope" value="Bacteria"/>
</dbReference>
<evidence type="ECO:0000256" key="12">
    <source>
        <dbReference type="ARBA" id="ARBA00023012"/>
    </source>
</evidence>
<evidence type="ECO:0000256" key="13">
    <source>
        <dbReference type="ARBA" id="ARBA00023136"/>
    </source>
</evidence>
<keyword evidence="18" id="KW-1185">Reference proteome</keyword>
<keyword evidence="4" id="KW-1003">Cell membrane</keyword>
<comment type="catalytic activity">
    <reaction evidence="1">
        <text>ATP + protein L-histidine = ADP + protein N-phospho-L-histidine.</text>
        <dbReference type="EC" id="2.7.13.3"/>
    </reaction>
</comment>
<keyword evidence="13 14" id="KW-0472">Membrane</keyword>
<dbReference type="InterPro" id="IPR036890">
    <property type="entry name" value="HATPase_C_sf"/>
</dbReference>